<organism evidence="1 2">
    <name type="scientific">Kickxella alabastrina</name>
    <dbReference type="NCBI Taxonomy" id="61397"/>
    <lineage>
        <taxon>Eukaryota</taxon>
        <taxon>Fungi</taxon>
        <taxon>Fungi incertae sedis</taxon>
        <taxon>Zoopagomycota</taxon>
        <taxon>Kickxellomycotina</taxon>
        <taxon>Kickxellomycetes</taxon>
        <taxon>Kickxellales</taxon>
        <taxon>Kickxellaceae</taxon>
        <taxon>Kickxella</taxon>
    </lineage>
</organism>
<sequence length="1037" mass="113229">MSVHSIAEKQEQPEFNWNSIQDRLRDSVVAISSTKPLTFDTDSLGSFLGTGFVVDAERGLILSNRHVMSSGPSYHKAIFFNNVEVFLQPFYYDPMHDFSIFRYDPAELNSFTPNAIPLSPEKAYSGMEFRVVGNSAGEKMSVHPGELSQLDRNVPYYGDYEYSDYNTFYIQAPTTSNCGSSGSPVVNIEGHAIAIMAGGSGSTSANYFLPLYRAVYALEYAKRGEVPPRGTLQTVFTHITHLQAERLGLKRDEAINEGVQVDNTTGLLAVKKLLPNGPADGQLQIGDILISINGKPIPGFVEMEEVIDAAVNNNASLKVFSGSAFKTVSITVQDLFEITPSRILNIGGASLQDMSFQLSICNSLPITGVFIIKDSLGFFDDCMDSGHSVIVSVNGVDTPNLQALMGILQNIPISKPFVIKTRKLSGLHNKRVLKVRHPVVHPPNTVLTRSRATGFWSSAPYLTFSSDVKSNDLGEAAALSPSPSIICALLKGKLGAVRTAVLKGLAEKTAFGRQQLCSAISSVVRPDKSLDSNLADQMPNVLVRKQHKNDSMHIKSTKKVYNNIVNIRIQNITPADGSTAISASGSGLVVNKTHGIIICSRSLMENSTSNISVTFGGKTEIPAIQVYSHPLYPISFLKYDPTQLEAFSKDAKISTLRLGYSEGAGRLDLGAAAVIISQTSEGMTEVTPTTVSSRSLLKTNACNCCPIQTYSNIEMFNLSPRPCADTSSLGIICNARGVVCGMWVNIPECGGSDDPYVFVGLDIELIRRTLATLVARVPRDFDKISILNAEFELRSLVDAKALGVSDEHIQQTATSRSQESTSVIAVRKILKNSVSAKVSLEDGDVILKLNGRKIDHINEVACLINCESAELTIMRDLKELTLTIPTIQPPKVGTYHVVDWAGMCMQEPWLAAQQISRHVPSQVFVFCETAGSPMDSKLETSRYYVTEIDGTPIQTLDDVVCVIQRLKDPNLDNFNQAVANNKAFLSGTIPGRDVKIRVVVLNGEEKVLTIRTDDHHLPAYRIIRGRSINDMWKYEVL</sequence>
<protein>
    <submittedName>
        <fullName evidence="1">Uncharacterized protein</fullName>
    </submittedName>
</protein>
<comment type="caution">
    <text evidence="1">The sequence shown here is derived from an EMBL/GenBank/DDBJ whole genome shotgun (WGS) entry which is preliminary data.</text>
</comment>
<dbReference type="EMBL" id="JANBPG010000754">
    <property type="protein sequence ID" value="KAJ1894000.1"/>
    <property type="molecule type" value="Genomic_DNA"/>
</dbReference>
<gene>
    <name evidence="1" type="ORF">LPJ66_005442</name>
</gene>
<dbReference type="Proteomes" id="UP001150581">
    <property type="component" value="Unassembled WGS sequence"/>
</dbReference>
<name>A0ACC1IER6_9FUNG</name>
<accession>A0ACC1IER6</accession>
<proteinExistence type="predicted"/>
<evidence type="ECO:0000313" key="2">
    <source>
        <dbReference type="Proteomes" id="UP001150581"/>
    </source>
</evidence>
<keyword evidence="2" id="KW-1185">Reference proteome</keyword>
<reference evidence="1" key="1">
    <citation type="submission" date="2022-07" db="EMBL/GenBank/DDBJ databases">
        <title>Phylogenomic reconstructions and comparative analyses of Kickxellomycotina fungi.</title>
        <authorList>
            <person name="Reynolds N.K."/>
            <person name="Stajich J.E."/>
            <person name="Barry K."/>
            <person name="Grigoriev I.V."/>
            <person name="Crous P."/>
            <person name="Smith M.E."/>
        </authorList>
    </citation>
    <scope>NUCLEOTIDE SEQUENCE</scope>
    <source>
        <strain evidence="1">Benny 63K</strain>
    </source>
</reference>
<evidence type="ECO:0000313" key="1">
    <source>
        <dbReference type="EMBL" id="KAJ1894000.1"/>
    </source>
</evidence>